<accession>A0A5B6WYN3</accession>
<comment type="caution">
    <text evidence="1">The sequence shown here is derived from an EMBL/GenBank/DDBJ whole genome shotgun (WGS) entry which is preliminary data.</text>
</comment>
<sequence length="83" mass="9573">MKASMNTACIKFLDTFSLVAKQDTLNDYCTYSSFCLGFVYNAFLQRGLHEKVYMTLPDSFHNHGETRVYRLLKSSYGLKQASR</sequence>
<dbReference type="Proteomes" id="UP000325315">
    <property type="component" value="Unassembled WGS sequence"/>
</dbReference>
<reference evidence="2" key="1">
    <citation type="journal article" date="2019" name="Plant Biotechnol. J.">
        <title>Genome sequencing of the Australian wild diploid species Gossypium australe highlights disease resistance and delayed gland morphogenesis.</title>
        <authorList>
            <person name="Cai Y."/>
            <person name="Cai X."/>
            <person name="Wang Q."/>
            <person name="Wang P."/>
            <person name="Zhang Y."/>
            <person name="Cai C."/>
            <person name="Xu Y."/>
            <person name="Wang K."/>
            <person name="Zhou Z."/>
            <person name="Wang C."/>
            <person name="Geng S."/>
            <person name="Li B."/>
            <person name="Dong Q."/>
            <person name="Hou Y."/>
            <person name="Wang H."/>
            <person name="Ai P."/>
            <person name="Liu Z."/>
            <person name="Yi F."/>
            <person name="Sun M."/>
            <person name="An G."/>
            <person name="Cheng J."/>
            <person name="Zhang Y."/>
            <person name="Shi Q."/>
            <person name="Xie Y."/>
            <person name="Shi X."/>
            <person name="Chang Y."/>
            <person name="Huang F."/>
            <person name="Chen Y."/>
            <person name="Hong S."/>
            <person name="Mi L."/>
            <person name="Sun Q."/>
            <person name="Zhang L."/>
            <person name="Zhou B."/>
            <person name="Peng R."/>
            <person name="Zhang X."/>
            <person name="Liu F."/>
        </authorList>
    </citation>
    <scope>NUCLEOTIDE SEQUENCE [LARGE SCALE GENOMIC DNA]</scope>
    <source>
        <strain evidence="2">cv. PA1801</strain>
    </source>
</reference>
<proteinExistence type="predicted"/>
<protein>
    <submittedName>
        <fullName evidence="1">Protein detoxification 35</fullName>
    </submittedName>
</protein>
<evidence type="ECO:0000313" key="2">
    <source>
        <dbReference type="Proteomes" id="UP000325315"/>
    </source>
</evidence>
<name>A0A5B6WYN3_9ROSI</name>
<evidence type="ECO:0000313" key="1">
    <source>
        <dbReference type="EMBL" id="KAA3486588.1"/>
    </source>
</evidence>
<organism evidence="1 2">
    <name type="scientific">Gossypium australe</name>
    <dbReference type="NCBI Taxonomy" id="47621"/>
    <lineage>
        <taxon>Eukaryota</taxon>
        <taxon>Viridiplantae</taxon>
        <taxon>Streptophyta</taxon>
        <taxon>Embryophyta</taxon>
        <taxon>Tracheophyta</taxon>
        <taxon>Spermatophyta</taxon>
        <taxon>Magnoliopsida</taxon>
        <taxon>eudicotyledons</taxon>
        <taxon>Gunneridae</taxon>
        <taxon>Pentapetalae</taxon>
        <taxon>rosids</taxon>
        <taxon>malvids</taxon>
        <taxon>Malvales</taxon>
        <taxon>Malvaceae</taxon>
        <taxon>Malvoideae</taxon>
        <taxon>Gossypium</taxon>
    </lineage>
</organism>
<dbReference type="EMBL" id="SMMG02000001">
    <property type="protein sequence ID" value="KAA3486588.1"/>
    <property type="molecule type" value="Genomic_DNA"/>
</dbReference>
<dbReference type="AlphaFoldDB" id="A0A5B6WYN3"/>
<gene>
    <name evidence="1" type="ORF">EPI10_030479</name>
</gene>
<keyword evidence="2" id="KW-1185">Reference proteome</keyword>